<reference evidence="3" key="1">
    <citation type="submission" date="2019-04" db="EMBL/GenBank/DDBJ databases">
        <title>Evolution of Biomass-Degrading Anaerobic Consortia Revealed by Metagenomics.</title>
        <authorList>
            <person name="Peng X."/>
        </authorList>
    </citation>
    <scope>NUCLEOTIDE SEQUENCE</scope>
    <source>
        <strain evidence="3">SIG240</strain>
    </source>
</reference>
<name>A0A927ZQC7_SELRU</name>
<dbReference type="Proteomes" id="UP000761380">
    <property type="component" value="Unassembled WGS sequence"/>
</dbReference>
<dbReference type="InterPro" id="IPR010982">
    <property type="entry name" value="Lambda_DNA-bd_dom_sf"/>
</dbReference>
<dbReference type="InterPro" id="IPR001387">
    <property type="entry name" value="Cro/C1-type_HTH"/>
</dbReference>
<dbReference type="CDD" id="cd00093">
    <property type="entry name" value="HTH_XRE"/>
    <property type="match status" value="1"/>
</dbReference>
<dbReference type="PANTHER" id="PTHR46558">
    <property type="entry name" value="TRACRIPTIONAL REGULATORY PROTEIN-RELATED-RELATED"/>
    <property type="match status" value="1"/>
</dbReference>
<dbReference type="Gene3D" id="1.10.260.40">
    <property type="entry name" value="lambda repressor-like DNA-binding domains"/>
    <property type="match status" value="1"/>
</dbReference>
<protein>
    <submittedName>
        <fullName evidence="3">Helix-turn-helix transcriptional regulator</fullName>
    </submittedName>
</protein>
<evidence type="ECO:0000313" key="3">
    <source>
        <dbReference type="EMBL" id="MBE6091656.1"/>
    </source>
</evidence>
<proteinExistence type="predicted"/>
<comment type="caution">
    <text evidence="3">The sequence shown here is derived from an EMBL/GenBank/DDBJ whole genome shotgun (WGS) entry which is preliminary data.</text>
</comment>
<dbReference type="AlphaFoldDB" id="A0A927ZQC7"/>
<dbReference type="SUPFAM" id="SSF47413">
    <property type="entry name" value="lambda repressor-like DNA-binding domains"/>
    <property type="match status" value="1"/>
</dbReference>
<gene>
    <name evidence="3" type="ORF">E7201_00535</name>
</gene>
<evidence type="ECO:0000313" key="4">
    <source>
        <dbReference type="Proteomes" id="UP000761380"/>
    </source>
</evidence>
<sequence length="115" mass="13426">MIEVNNKLLEWREFYGYKQRQVAEAIGVNRATYANYECGRRTPDIDGLVKLARFYRISLNELVGCNTSGADNLVLLPRDRQLLEHFHQLSDTKQKACLAHIKLDVELELEFRDKE</sequence>
<organism evidence="3 4">
    <name type="scientific">Selenomonas ruminantium</name>
    <dbReference type="NCBI Taxonomy" id="971"/>
    <lineage>
        <taxon>Bacteria</taxon>
        <taxon>Bacillati</taxon>
        <taxon>Bacillota</taxon>
        <taxon>Negativicutes</taxon>
        <taxon>Selenomonadales</taxon>
        <taxon>Selenomonadaceae</taxon>
        <taxon>Selenomonas</taxon>
    </lineage>
</organism>
<accession>A0A927ZQC7</accession>
<dbReference type="PANTHER" id="PTHR46558:SF11">
    <property type="entry name" value="HTH-TYPE TRANSCRIPTIONAL REGULATOR XRE"/>
    <property type="match status" value="1"/>
</dbReference>
<evidence type="ECO:0000259" key="2">
    <source>
        <dbReference type="PROSITE" id="PS50943"/>
    </source>
</evidence>
<dbReference type="EMBL" id="SVBY01000003">
    <property type="protein sequence ID" value="MBE6091656.1"/>
    <property type="molecule type" value="Genomic_DNA"/>
</dbReference>
<evidence type="ECO:0000256" key="1">
    <source>
        <dbReference type="ARBA" id="ARBA00023125"/>
    </source>
</evidence>
<keyword evidence="1" id="KW-0238">DNA-binding</keyword>
<feature type="domain" description="HTH cro/C1-type" evidence="2">
    <location>
        <begin position="8"/>
        <end position="62"/>
    </location>
</feature>
<dbReference type="PROSITE" id="PS50943">
    <property type="entry name" value="HTH_CROC1"/>
    <property type="match status" value="1"/>
</dbReference>
<dbReference type="SMART" id="SM00530">
    <property type="entry name" value="HTH_XRE"/>
    <property type="match status" value="1"/>
</dbReference>
<dbReference type="Pfam" id="PF01381">
    <property type="entry name" value="HTH_3"/>
    <property type="match status" value="1"/>
</dbReference>
<dbReference type="GO" id="GO:0003677">
    <property type="term" value="F:DNA binding"/>
    <property type="evidence" value="ECO:0007669"/>
    <property type="project" value="UniProtKB-KW"/>
</dbReference>